<dbReference type="Gene3D" id="3.30.70.270">
    <property type="match status" value="1"/>
</dbReference>
<accession>A0AAN9GPQ1</accession>
<dbReference type="PANTHER" id="PTHR33050">
    <property type="entry name" value="REVERSE TRANSCRIPTASE DOMAIN-CONTAINING PROTEIN"/>
    <property type="match status" value="1"/>
</dbReference>
<protein>
    <recommendedName>
        <fullName evidence="1">Reverse transcriptase domain-containing protein</fullName>
    </recommendedName>
</protein>
<organism evidence="2 3">
    <name type="scientific">Littorina saxatilis</name>
    <dbReference type="NCBI Taxonomy" id="31220"/>
    <lineage>
        <taxon>Eukaryota</taxon>
        <taxon>Metazoa</taxon>
        <taxon>Spiralia</taxon>
        <taxon>Lophotrochozoa</taxon>
        <taxon>Mollusca</taxon>
        <taxon>Gastropoda</taxon>
        <taxon>Caenogastropoda</taxon>
        <taxon>Littorinimorpha</taxon>
        <taxon>Littorinoidea</taxon>
        <taxon>Littorinidae</taxon>
        <taxon>Littorina</taxon>
    </lineage>
</organism>
<dbReference type="AlphaFoldDB" id="A0AAN9GPQ1"/>
<dbReference type="Proteomes" id="UP001374579">
    <property type="component" value="Unassembled WGS sequence"/>
</dbReference>
<name>A0AAN9GPQ1_9CAEN</name>
<feature type="domain" description="Reverse transcriptase" evidence="1">
    <location>
        <begin position="1"/>
        <end position="137"/>
    </location>
</feature>
<dbReference type="Pfam" id="PF00078">
    <property type="entry name" value="RVT_1"/>
    <property type="match status" value="1"/>
</dbReference>
<evidence type="ECO:0000259" key="1">
    <source>
        <dbReference type="PROSITE" id="PS50878"/>
    </source>
</evidence>
<dbReference type="InterPro" id="IPR052055">
    <property type="entry name" value="Hepadnavirus_pol/RT"/>
</dbReference>
<comment type="caution">
    <text evidence="2">The sequence shown here is derived from an EMBL/GenBank/DDBJ whole genome shotgun (WGS) entry which is preliminary data.</text>
</comment>
<dbReference type="CDD" id="cd09275">
    <property type="entry name" value="RNase_HI_RT_DIRS1"/>
    <property type="match status" value="1"/>
</dbReference>
<proteinExistence type="predicted"/>
<dbReference type="InterPro" id="IPR043128">
    <property type="entry name" value="Rev_trsase/Diguanyl_cyclase"/>
</dbReference>
<evidence type="ECO:0000313" key="2">
    <source>
        <dbReference type="EMBL" id="KAK7115576.1"/>
    </source>
</evidence>
<gene>
    <name evidence="2" type="ORF">V1264_001416</name>
</gene>
<dbReference type="EMBL" id="JBAMIC010000001">
    <property type="protein sequence ID" value="KAK7115576.1"/>
    <property type="molecule type" value="Genomic_DNA"/>
</dbReference>
<dbReference type="SUPFAM" id="SSF56672">
    <property type="entry name" value="DNA/RNA polymerases"/>
    <property type="match status" value="1"/>
</dbReference>
<dbReference type="InterPro" id="IPR000477">
    <property type="entry name" value="RT_dom"/>
</dbReference>
<sequence>METPTSVREALRPGDWATSVDLTDAYFHVLIHVTDRKWLRFPWGGKAYQFRALLFGLSLAPWIFTMVVRQLCALLRQEGIRLRAYLDDWLILHQDRYLCEVHTQRVLSQAAQLGFSVNLTKSELEPSQKFSYLGMEFDTLRWSVRPSQRRIDKLQNQIHSLYGENHASARVLTSVLGQMESMASLIPLGRVHKRPFQASLQSRWYQTSQDWNVPIALGTWFQQTTSVWLLPDLFLGVPIVRPPPERELFTDASLTGWGAHLNEHMVSGIWDCTQASLHINVLELEAVSLALLAFKPFLEGCHVRLHTDNMSVASYVNKQGGGHGLPVYPTAHAAF</sequence>
<dbReference type="PROSITE" id="PS50878">
    <property type="entry name" value="RT_POL"/>
    <property type="match status" value="1"/>
</dbReference>
<dbReference type="PANTHER" id="PTHR33050:SF7">
    <property type="entry name" value="RIBONUCLEASE H"/>
    <property type="match status" value="1"/>
</dbReference>
<reference evidence="2 3" key="1">
    <citation type="submission" date="2024-02" db="EMBL/GenBank/DDBJ databases">
        <title>Chromosome-scale genome assembly of the rough periwinkle Littorina saxatilis.</title>
        <authorList>
            <person name="De Jode A."/>
            <person name="Faria R."/>
            <person name="Formenti G."/>
            <person name="Sims Y."/>
            <person name="Smith T.P."/>
            <person name="Tracey A."/>
            <person name="Wood J.M.D."/>
            <person name="Zagrodzka Z.B."/>
            <person name="Johannesson K."/>
            <person name="Butlin R.K."/>
            <person name="Leder E.H."/>
        </authorList>
    </citation>
    <scope>NUCLEOTIDE SEQUENCE [LARGE SCALE GENOMIC DNA]</scope>
    <source>
        <strain evidence="2">Snail1</strain>
        <tissue evidence="2">Muscle</tissue>
    </source>
</reference>
<dbReference type="CDD" id="cd03714">
    <property type="entry name" value="RT_DIRS1"/>
    <property type="match status" value="1"/>
</dbReference>
<keyword evidence="3" id="KW-1185">Reference proteome</keyword>
<dbReference type="InterPro" id="IPR043502">
    <property type="entry name" value="DNA/RNA_pol_sf"/>
</dbReference>
<dbReference type="Gene3D" id="3.10.10.10">
    <property type="entry name" value="HIV Type 1 Reverse Transcriptase, subunit A, domain 1"/>
    <property type="match status" value="1"/>
</dbReference>
<evidence type="ECO:0000313" key="3">
    <source>
        <dbReference type="Proteomes" id="UP001374579"/>
    </source>
</evidence>